<accession>A0ABW4TAE1</accession>
<dbReference type="PANTHER" id="PTHR39203:SF1">
    <property type="entry name" value="CYTOPLASMIC PROTEIN"/>
    <property type="match status" value="1"/>
</dbReference>
<dbReference type="RefSeq" id="WP_379581083.1">
    <property type="nucleotide sequence ID" value="NZ_JBHUFV010000079.1"/>
</dbReference>
<proteinExistence type="predicted"/>
<name>A0ABW4TAE1_9ACTN</name>
<keyword evidence="3" id="KW-1185">Reference proteome</keyword>
<feature type="domain" description="ASCH" evidence="1">
    <location>
        <begin position="11"/>
        <end position="131"/>
    </location>
</feature>
<comment type="caution">
    <text evidence="2">The sequence shown here is derived from an EMBL/GenBank/DDBJ whole genome shotgun (WGS) entry which is preliminary data.</text>
</comment>
<dbReference type="InterPro" id="IPR009326">
    <property type="entry name" value="DUF984"/>
</dbReference>
<evidence type="ECO:0000313" key="3">
    <source>
        <dbReference type="Proteomes" id="UP001597368"/>
    </source>
</evidence>
<dbReference type="SUPFAM" id="SSF88697">
    <property type="entry name" value="PUA domain-like"/>
    <property type="match status" value="1"/>
</dbReference>
<sequence>MWGRIDGLRILGLGTPGDMRTWLNDLVMSKAKTGTAGLLEYDYRAENEELEHVGERLALVDDNGGQLAEVEVTAVTVVPFNEVTWEFADSEGEGYRSVDHWGEAHRRFWTDAGYKVHDTTEVVCMSFRLIDGDGRPASEGVASGS</sequence>
<evidence type="ECO:0000313" key="2">
    <source>
        <dbReference type="EMBL" id="MFD1938993.1"/>
    </source>
</evidence>
<dbReference type="Gene3D" id="3.10.400.10">
    <property type="entry name" value="Sulfate adenylyltransferase"/>
    <property type="match status" value="1"/>
</dbReference>
<organism evidence="2 3">
    <name type="scientific">Nonomuraea mangrovi</name>
    <dbReference type="NCBI Taxonomy" id="2316207"/>
    <lineage>
        <taxon>Bacteria</taxon>
        <taxon>Bacillati</taxon>
        <taxon>Actinomycetota</taxon>
        <taxon>Actinomycetes</taxon>
        <taxon>Streptosporangiales</taxon>
        <taxon>Streptosporangiaceae</taxon>
        <taxon>Nonomuraea</taxon>
    </lineage>
</organism>
<protein>
    <submittedName>
        <fullName evidence="2">ASCH domain-containing protein</fullName>
    </submittedName>
</protein>
<dbReference type="EMBL" id="JBHUFV010000079">
    <property type="protein sequence ID" value="MFD1938993.1"/>
    <property type="molecule type" value="Genomic_DNA"/>
</dbReference>
<dbReference type="Proteomes" id="UP001597368">
    <property type="component" value="Unassembled WGS sequence"/>
</dbReference>
<gene>
    <name evidence="2" type="ORF">ACFSKW_46785</name>
</gene>
<dbReference type="InterPro" id="IPR007374">
    <property type="entry name" value="ASCH_domain"/>
</dbReference>
<reference evidence="3" key="1">
    <citation type="journal article" date="2019" name="Int. J. Syst. Evol. Microbiol.">
        <title>The Global Catalogue of Microorganisms (GCM) 10K type strain sequencing project: providing services to taxonomists for standard genome sequencing and annotation.</title>
        <authorList>
            <consortium name="The Broad Institute Genomics Platform"/>
            <consortium name="The Broad Institute Genome Sequencing Center for Infectious Disease"/>
            <person name="Wu L."/>
            <person name="Ma J."/>
        </authorList>
    </citation>
    <scope>NUCLEOTIDE SEQUENCE [LARGE SCALE GENOMIC DNA]</scope>
    <source>
        <strain evidence="3">ICMP 6774ER</strain>
    </source>
</reference>
<dbReference type="SMART" id="SM01022">
    <property type="entry name" value="ASCH"/>
    <property type="match status" value="1"/>
</dbReference>
<dbReference type="PANTHER" id="PTHR39203">
    <property type="entry name" value="CYTOPLASMIC PROTEIN-RELATED"/>
    <property type="match status" value="1"/>
</dbReference>
<dbReference type="Pfam" id="PF04266">
    <property type="entry name" value="ASCH"/>
    <property type="match status" value="1"/>
</dbReference>
<evidence type="ECO:0000259" key="1">
    <source>
        <dbReference type="SMART" id="SM01022"/>
    </source>
</evidence>
<dbReference type="InterPro" id="IPR015947">
    <property type="entry name" value="PUA-like_sf"/>
</dbReference>